<sequence>MMPNLRIFFFHLILLSYTFTVLGNFIILYLVFSDPRLHFPMYYFLCNLAVMDICFINTVVPGMLKGFVSEGLHISVQSCLAQTCIYFLVGTAEFLLFAVMSLDRYLAICLPLRYSMIMHKHLYNWLIAGVWLGSFFANALPSVLVMKLKFCKKFIDHFFCDLSPLLKNSCTDTSMIELHSVFAASILYISVLVTFISYLKIFLEVLKVNTAEGRGRALSTCSSHAIVVTLIYSSCIYLYSMPAQGQGSVLNKDVAILNTVVVPLLNPFIYTLRNVTVRKSFSDMLLSM</sequence>
<feature type="transmembrane region" description="Helical" evidence="12">
    <location>
        <begin position="80"/>
        <end position="102"/>
    </location>
</feature>
<dbReference type="AlphaFoldDB" id="A0AAV7DHB5"/>
<dbReference type="PRINTS" id="PR00237">
    <property type="entry name" value="GPCRRHODOPSN"/>
</dbReference>
<evidence type="ECO:0000256" key="12">
    <source>
        <dbReference type="SAM" id="Phobius"/>
    </source>
</evidence>
<dbReference type="InterPro" id="IPR047132">
    <property type="entry name" value="Olfact_rcpt_6C-like"/>
</dbReference>
<feature type="transmembrane region" description="Helical" evidence="12">
    <location>
        <begin position="181"/>
        <end position="203"/>
    </location>
</feature>
<evidence type="ECO:0000256" key="4">
    <source>
        <dbReference type="ARBA" id="ARBA00022692"/>
    </source>
</evidence>
<organism evidence="14 15">
    <name type="scientific">Engystomops pustulosus</name>
    <name type="common">Tungara frog</name>
    <name type="synonym">Physalaemus pustulosus</name>
    <dbReference type="NCBI Taxonomy" id="76066"/>
    <lineage>
        <taxon>Eukaryota</taxon>
        <taxon>Metazoa</taxon>
        <taxon>Chordata</taxon>
        <taxon>Craniata</taxon>
        <taxon>Vertebrata</taxon>
        <taxon>Euteleostomi</taxon>
        <taxon>Amphibia</taxon>
        <taxon>Batrachia</taxon>
        <taxon>Anura</taxon>
        <taxon>Neobatrachia</taxon>
        <taxon>Hyloidea</taxon>
        <taxon>Leptodactylidae</taxon>
        <taxon>Leiuperinae</taxon>
        <taxon>Engystomops</taxon>
    </lineage>
</organism>
<evidence type="ECO:0000313" key="14">
    <source>
        <dbReference type="EMBL" id="KAG8596907.1"/>
    </source>
</evidence>
<dbReference type="GO" id="GO:0004984">
    <property type="term" value="F:olfactory receptor activity"/>
    <property type="evidence" value="ECO:0007669"/>
    <property type="project" value="InterPro"/>
</dbReference>
<comment type="caution">
    <text evidence="14">The sequence shown here is derived from an EMBL/GenBank/DDBJ whole genome shotgun (WGS) entry which is preliminary data.</text>
</comment>
<dbReference type="PROSITE" id="PS50262">
    <property type="entry name" value="G_PROTEIN_RECEP_F1_2"/>
    <property type="match status" value="1"/>
</dbReference>
<feature type="non-terminal residue" evidence="14">
    <location>
        <position position="288"/>
    </location>
</feature>
<feature type="transmembrane region" description="Helical" evidence="12">
    <location>
        <begin position="42"/>
        <end position="60"/>
    </location>
</feature>
<evidence type="ECO:0000256" key="5">
    <source>
        <dbReference type="ARBA" id="ARBA00022725"/>
    </source>
</evidence>
<evidence type="ECO:0000256" key="11">
    <source>
        <dbReference type="ARBA" id="ARBA00023224"/>
    </source>
</evidence>
<feature type="transmembrane region" description="Helical" evidence="12">
    <location>
        <begin position="6"/>
        <end position="30"/>
    </location>
</feature>
<evidence type="ECO:0000256" key="9">
    <source>
        <dbReference type="ARBA" id="ARBA00023170"/>
    </source>
</evidence>
<keyword evidence="3" id="KW-0716">Sensory transduction</keyword>
<accession>A0AAV7DHB5</accession>
<reference evidence="14" key="1">
    <citation type="thesis" date="2020" institute="ProQuest LLC" country="789 East Eisenhower Parkway, Ann Arbor, MI, USA">
        <title>Comparative Genomics and Chromosome Evolution.</title>
        <authorList>
            <person name="Mudd A.B."/>
        </authorList>
    </citation>
    <scope>NUCLEOTIDE SEQUENCE</scope>
    <source>
        <strain evidence="14">237g6f4</strain>
        <tissue evidence="14">Blood</tissue>
    </source>
</reference>
<dbReference type="PANTHER" id="PTHR26454">
    <property type="entry name" value="OLFACTORY RECEPTOR"/>
    <property type="match status" value="1"/>
</dbReference>
<evidence type="ECO:0000256" key="2">
    <source>
        <dbReference type="ARBA" id="ARBA00022475"/>
    </source>
</evidence>
<keyword evidence="4 12" id="KW-0812">Transmembrane</keyword>
<keyword evidence="9" id="KW-0675">Receptor</keyword>
<keyword evidence="8 12" id="KW-0472">Membrane</keyword>
<proteinExistence type="predicted"/>
<feature type="domain" description="G-protein coupled receptors family 1 profile" evidence="13">
    <location>
        <begin position="23"/>
        <end position="270"/>
    </location>
</feature>
<evidence type="ECO:0000256" key="1">
    <source>
        <dbReference type="ARBA" id="ARBA00004651"/>
    </source>
</evidence>
<evidence type="ECO:0000256" key="3">
    <source>
        <dbReference type="ARBA" id="ARBA00022606"/>
    </source>
</evidence>
<dbReference type="InterPro" id="IPR000276">
    <property type="entry name" value="GPCR_Rhodpsn"/>
</dbReference>
<dbReference type="Pfam" id="PF13853">
    <property type="entry name" value="7tm_4"/>
    <property type="match status" value="1"/>
</dbReference>
<dbReference type="InterPro" id="IPR017452">
    <property type="entry name" value="GPCR_Rhodpsn_7TM"/>
</dbReference>
<keyword evidence="7" id="KW-0297">G-protein coupled receptor</keyword>
<dbReference type="InterPro" id="IPR000725">
    <property type="entry name" value="Olfact_rcpt"/>
</dbReference>
<evidence type="ECO:0000313" key="15">
    <source>
        <dbReference type="Proteomes" id="UP000824782"/>
    </source>
</evidence>
<dbReference type="PANTHER" id="PTHR26454:SF1">
    <property type="entry name" value="OLFACTORY RECEPTOR"/>
    <property type="match status" value="1"/>
</dbReference>
<dbReference type="GO" id="GO:0004930">
    <property type="term" value="F:G protein-coupled receptor activity"/>
    <property type="evidence" value="ECO:0007669"/>
    <property type="project" value="UniProtKB-KW"/>
</dbReference>
<protein>
    <recommendedName>
        <fullName evidence="13">G-protein coupled receptors family 1 profile domain-containing protein</fullName>
    </recommendedName>
</protein>
<keyword evidence="15" id="KW-1185">Reference proteome</keyword>
<dbReference type="FunFam" id="1.20.1070.10:FF:000010">
    <property type="entry name" value="Olfactory receptor"/>
    <property type="match status" value="1"/>
</dbReference>
<evidence type="ECO:0000256" key="8">
    <source>
        <dbReference type="ARBA" id="ARBA00023136"/>
    </source>
</evidence>
<evidence type="ECO:0000256" key="7">
    <source>
        <dbReference type="ARBA" id="ARBA00023040"/>
    </source>
</evidence>
<keyword evidence="11" id="KW-0807">Transducer</keyword>
<keyword evidence="2" id="KW-1003">Cell membrane</keyword>
<feature type="transmembrane region" description="Helical" evidence="12">
    <location>
        <begin position="254"/>
        <end position="272"/>
    </location>
</feature>
<dbReference type="EMBL" id="WNYA01000001">
    <property type="protein sequence ID" value="KAG8596907.1"/>
    <property type="molecule type" value="Genomic_DNA"/>
</dbReference>
<keyword evidence="5" id="KW-0552">Olfaction</keyword>
<feature type="transmembrane region" description="Helical" evidence="12">
    <location>
        <begin position="224"/>
        <end position="242"/>
    </location>
</feature>
<keyword evidence="6 12" id="KW-1133">Transmembrane helix</keyword>
<dbReference type="Proteomes" id="UP000824782">
    <property type="component" value="Unassembled WGS sequence"/>
</dbReference>
<dbReference type="GO" id="GO:0005886">
    <property type="term" value="C:plasma membrane"/>
    <property type="evidence" value="ECO:0007669"/>
    <property type="project" value="UniProtKB-SubCell"/>
</dbReference>
<feature type="transmembrane region" description="Helical" evidence="12">
    <location>
        <begin position="122"/>
        <end position="140"/>
    </location>
</feature>
<gene>
    <name evidence="14" type="ORF">GDO81_002099</name>
</gene>
<dbReference type="PRINTS" id="PR00245">
    <property type="entry name" value="OLFACTORYR"/>
</dbReference>
<evidence type="ECO:0000256" key="6">
    <source>
        <dbReference type="ARBA" id="ARBA00022989"/>
    </source>
</evidence>
<name>A0AAV7DHB5_ENGPU</name>
<comment type="subcellular location">
    <subcellularLocation>
        <location evidence="1">Cell membrane</location>
        <topology evidence="1">Multi-pass membrane protein</topology>
    </subcellularLocation>
</comment>
<dbReference type="Gene3D" id="1.20.1070.10">
    <property type="entry name" value="Rhodopsin 7-helix transmembrane proteins"/>
    <property type="match status" value="1"/>
</dbReference>
<dbReference type="SUPFAM" id="SSF81321">
    <property type="entry name" value="Family A G protein-coupled receptor-like"/>
    <property type="match status" value="1"/>
</dbReference>
<keyword evidence="10" id="KW-0325">Glycoprotein</keyword>
<evidence type="ECO:0000259" key="13">
    <source>
        <dbReference type="PROSITE" id="PS50262"/>
    </source>
</evidence>
<evidence type="ECO:0000256" key="10">
    <source>
        <dbReference type="ARBA" id="ARBA00023180"/>
    </source>
</evidence>